<keyword evidence="3" id="KW-1185">Reference proteome</keyword>
<reference evidence="2 3" key="1">
    <citation type="submission" date="2024-06" db="EMBL/GenBank/DDBJ databases">
        <title>Complete genome of Phlyctema vagabunda strain 19-DSS-EL-015.</title>
        <authorList>
            <person name="Fiorenzani C."/>
        </authorList>
    </citation>
    <scope>NUCLEOTIDE SEQUENCE [LARGE SCALE GENOMIC DNA]</scope>
    <source>
        <strain evidence="2 3">19-DSS-EL-015</strain>
    </source>
</reference>
<sequence length="420" mass="48142">MRAHFTNLPVFVLRLLLSPAGRVLILSTTCWLAAFVFCRYEYSRDPHSAFFKSEHVYDLKYSNFREQQATRFLSAATERNTSDHVLKEPPEICAAFVTVKRDIQYIDAAIGSLLEGLTSEERNNLYLHVLFANPDPEVHPTYQQPWLHILADSAAGYNVTDQTLEHLRGLEKARNFYEKGVFDYTYALDRCYEIGSPYILMLEDDVIIADGWMAKTRQALLDVEALSQEEKRNWIYLRLFYTETSMSWQDTDFWYENMYLTFGLASAASFIFFVLLRSQSIALRKHLDNWALAVLCLATIPAFVALLFMIGKYSLFPLAGVFEQNLYGCCTQALVFPRMQAGALTTHLRNIGTGQTDTMIEKYADENGLSRFALAPQLVQHIGLQSSRDNTFINSQSTWAFYFELYDPAKLRLEHSALVG</sequence>
<feature type="transmembrane region" description="Helical" evidence="1">
    <location>
        <begin position="290"/>
        <end position="310"/>
    </location>
</feature>
<organism evidence="2 3">
    <name type="scientific">Phlyctema vagabunda</name>
    <dbReference type="NCBI Taxonomy" id="108571"/>
    <lineage>
        <taxon>Eukaryota</taxon>
        <taxon>Fungi</taxon>
        <taxon>Dikarya</taxon>
        <taxon>Ascomycota</taxon>
        <taxon>Pezizomycotina</taxon>
        <taxon>Leotiomycetes</taxon>
        <taxon>Helotiales</taxon>
        <taxon>Dermateaceae</taxon>
        <taxon>Phlyctema</taxon>
    </lineage>
</organism>
<dbReference type="PANTHER" id="PTHR31410:SF1">
    <property type="entry name" value="POST-GPI ATTACHMENT TO PROTEINS FACTOR 4"/>
    <property type="match status" value="1"/>
</dbReference>
<dbReference type="EMBL" id="JBFCZG010000004">
    <property type="protein sequence ID" value="KAL3423007.1"/>
    <property type="molecule type" value="Genomic_DNA"/>
</dbReference>
<dbReference type="InterPro" id="IPR029675">
    <property type="entry name" value="PGAP4"/>
</dbReference>
<dbReference type="Proteomes" id="UP001629113">
    <property type="component" value="Unassembled WGS sequence"/>
</dbReference>
<evidence type="ECO:0008006" key="4">
    <source>
        <dbReference type="Google" id="ProtNLM"/>
    </source>
</evidence>
<dbReference type="CDD" id="cd22189">
    <property type="entry name" value="PGAP4-like_fungal"/>
    <property type="match status" value="1"/>
</dbReference>
<evidence type="ECO:0000256" key="1">
    <source>
        <dbReference type="SAM" id="Phobius"/>
    </source>
</evidence>
<comment type="caution">
    <text evidence="2">The sequence shown here is derived from an EMBL/GenBank/DDBJ whole genome shotgun (WGS) entry which is preliminary data.</text>
</comment>
<keyword evidence="1" id="KW-1133">Transmembrane helix</keyword>
<keyword evidence="1" id="KW-0812">Transmembrane</keyword>
<evidence type="ECO:0000313" key="3">
    <source>
        <dbReference type="Proteomes" id="UP001629113"/>
    </source>
</evidence>
<keyword evidence="1" id="KW-0472">Membrane</keyword>
<dbReference type="PANTHER" id="PTHR31410">
    <property type="entry name" value="TRANSMEMBRANE PROTEIN 246"/>
    <property type="match status" value="1"/>
</dbReference>
<feature type="transmembrane region" description="Helical" evidence="1">
    <location>
        <begin position="258"/>
        <end position="278"/>
    </location>
</feature>
<evidence type="ECO:0000313" key="2">
    <source>
        <dbReference type="EMBL" id="KAL3423007.1"/>
    </source>
</evidence>
<name>A0ABR4PIS1_9HELO</name>
<protein>
    <recommendedName>
        <fullName evidence="4">Integral membrane protein</fullName>
    </recommendedName>
</protein>
<proteinExistence type="predicted"/>
<gene>
    <name evidence="2" type="ORF">PVAG01_04753</name>
</gene>
<accession>A0ABR4PIS1</accession>